<evidence type="ECO:0000256" key="1">
    <source>
        <dbReference type="ARBA" id="ARBA00023002"/>
    </source>
</evidence>
<organism evidence="2 3">
    <name type="scientific">Kibdelosporangium banguiense</name>
    <dbReference type="NCBI Taxonomy" id="1365924"/>
    <lineage>
        <taxon>Bacteria</taxon>
        <taxon>Bacillati</taxon>
        <taxon>Actinomycetota</taxon>
        <taxon>Actinomycetes</taxon>
        <taxon>Pseudonocardiales</taxon>
        <taxon>Pseudonocardiaceae</taxon>
        <taxon>Kibdelosporangium</taxon>
    </lineage>
</organism>
<dbReference type="RefSeq" id="WP_307854910.1">
    <property type="nucleotide sequence ID" value="NZ_JAGINW010000001.1"/>
</dbReference>
<dbReference type="PANTHER" id="PTHR43658">
    <property type="entry name" value="SHORT-CHAIN DEHYDROGENASE/REDUCTASE"/>
    <property type="match status" value="1"/>
</dbReference>
<accession>A0ABS4T8I5</accession>
<dbReference type="Pfam" id="PF00106">
    <property type="entry name" value="adh_short"/>
    <property type="match status" value="1"/>
</dbReference>
<reference evidence="2 3" key="1">
    <citation type="submission" date="2021-03" db="EMBL/GenBank/DDBJ databases">
        <title>Sequencing the genomes of 1000 actinobacteria strains.</title>
        <authorList>
            <person name="Klenk H.-P."/>
        </authorList>
    </citation>
    <scope>NUCLEOTIDE SEQUENCE [LARGE SCALE GENOMIC DNA]</scope>
    <source>
        <strain evidence="2 3">DSM 46670</strain>
    </source>
</reference>
<proteinExistence type="predicted"/>
<dbReference type="Proteomes" id="UP001519332">
    <property type="component" value="Unassembled WGS sequence"/>
</dbReference>
<dbReference type="EMBL" id="JAGINW010000001">
    <property type="protein sequence ID" value="MBP2320405.1"/>
    <property type="molecule type" value="Genomic_DNA"/>
</dbReference>
<dbReference type="SUPFAM" id="SSF51735">
    <property type="entry name" value="NAD(P)-binding Rossmann-fold domains"/>
    <property type="match status" value="1"/>
</dbReference>
<sequence>MRAARRHPARQPIPVPIGLFAATGVIDADLWLVCTLITVAAILGNIGGYRIGAKIGSALFNGPSSKLFERDQASKNGVAGLTLPAVRDLASRGVRVRTIAPGIFDTPMLGLVEASADVRAAAGANVPFLNCLGRRNEFARLSSTSSKIATSTARSFTWTAHYDWSRNECQCIPPRSP</sequence>
<name>A0ABS4T8I5_9PSEU</name>
<gene>
    <name evidence="2" type="ORF">JOF56_000790</name>
</gene>
<evidence type="ECO:0000313" key="2">
    <source>
        <dbReference type="EMBL" id="MBP2320405.1"/>
    </source>
</evidence>
<dbReference type="Gene3D" id="3.40.50.720">
    <property type="entry name" value="NAD(P)-binding Rossmann-like Domain"/>
    <property type="match status" value="1"/>
</dbReference>
<keyword evidence="3" id="KW-1185">Reference proteome</keyword>
<dbReference type="InterPro" id="IPR036291">
    <property type="entry name" value="NAD(P)-bd_dom_sf"/>
</dbReference>
<evidence type="ECO:0000313" key="3">
    <source>
        <dbReference type="Proteomes" id="UP001519332"/>
    </source>
</evidence>
<keyword evidence="1" id="KW-0560">Oxidoreductase</keyword>
<comment type="caution">
    <text evidence="2">The sequence shown here is derived from an EMBL/GenBank/DDBJ whole genome shotgun (WGS) entry which is preliminary data.</text>
</comment>
<dbReference type="PRINTS" id="PR00081">
    <property type="entry name" value="GDHRDH"/>
</dbReference>
<protein>
    <submittedName>
        <fullName evidence="2">NAD(P)-dependent dehydrogenase (Short-subunit alcohol dehydrogenase family)</fullName>
    </submittedName>
</protein>
<dbReference type="PANTHER" id="PTHR43658:SF8">
    <property type="entry name" value="17-BETA-HYDROXYSTEROID DEHYDROGENASE 14-RELATED"/>
    <property type="match status" value="1"/>
</dbReference>
<dbReference type="InterPro" id="IPR002347">
    <property type="entry name" value="SDR_fam"/>
</dbReference>